<dbReference type="EnsemblMetazoa" id="CLYHEMT002265.1">
    <property type="protein sequence ID" value="CLYHEMP002265.1"/>
    <property type="gene ID" value="CLYHEMG002265"/>
</dbReference>
<evidence type="ECO:0000313" key="2">
    <source>
        <dbReference type="EnsemblMetazoa" id="CLYHEMP002265.1"/>
    </source>
</evidence>
<name>A0A7M5WQK1_9CNID</name>
<dbReference type="Proteomes" id="UP000594262">
    <property type="component" value="Unplaced"/>
</dbReference>
<reference evidence="2" key="1">
    <citation type="submission" date="2021-01" db="UniProtKB">
        <authorList>
            <consortium name="EnsemblMetazoa"/>
        </authorList>
    </citation>
    <scope>IDENTIFICATION</scope>
</reference>
<evidence type="ECO:0000313" key="3">
    <source>
        <dbReference type="Proteomes" id="UP000594262"/>
    </source>
</evidence>
<sequence>KNRLKMKVSLAIVPVLLLIIRNVTFSLGENFSFCVDKTRIIVIWQPLVMYKVLVRADNVNPVEVHPRNEWLKFFDMLLREFHTDECYEICFYDQLEQKVMNIRDSKDLVPKVLDQYYNDLITINLDEPNQFIQQRPQVKDPIKDPVYPIGSHKFFEEELRRNTKGMRNVVLYIAGYSIDDKTTDALSKLQNKKQYAIILLSMVMYAPNFTWLSTQRRNLWYHLGRHMEQFDDVRNILRNPDYKGTELG</sequence>
<feature type="chain" id="PRO_5029512417" description="Cnidarian restricted protein" evidence="1">
    <location>
        <begin position="29"/>
        <end position="248"/>
    </location>
</feature>
<protein>
    <recommendedName>
        <fullName evidence="4">Cnidarian restricted protein</fullName>
    </recommendedName>
</protein>
<evidence type="ECO:0000256" key="1">
    <source>
        <dbReference type="SAM" id="SignalP"/>
    </source>
</evidence>
<proteinExistence type="predicted"/>
<evidence type="ECO:0008006" key="4">
    <source>
        <dbReference type="Google" id="ProtNLM"/>
    </source>
</evidence>
<feature type="signal peptide" evidence="1">
    <location>
        <begin position="1"/>
        <end position="28"/>
    </location>
</feature>
<organism evidence="2 3">
    <name type="scientific">Clytia hemisphaerica</name>
    <dbReference type="NCBI Taxonomy" id="252671"/>
    <lineage>
        <taxon>Eukaryota</taxon>
        <taxon>Metazoa</taxon>
        <taxon>Cnidaria</taxon>
        <taxon>Hydrozoa</taxon>
        <taxon>Hydroidolina</taxon>
        <taxon>Leptothecata</taxon>
        <taxon>Obeliida</taxon>
        <taxon>Clytiidae</taxon>
        <taxon>Clytia</taxon>
    </lineage>
</organism>
<dbReference type="AlphaFoldDB" id="A0A7M5WQK1"/>
<accession>A0A7M5WQK1</accession>
<keyword evidence="3" id="KW-1185">Reference proteome</keyword>
<keyword evidence="1" id="KW-0732">Signal</keyword>